<feature type="compositionally biased region" description="Low complexity" evidence="2">
    <location>
        <begin position="65"/>
        <end position="86"/>
    </location>
</feature>
<gene>
    <name evidence="3" type="ORF">JK386_00775</name>
</gene>
<name>A0A938XXU0_9ACTN</name>
<dbReference type="InterPro" id="IPR042001">
    <property type="entry name" value="Sortase_F"/>
</dbReference>
<dbReference type="Pfam" id="PF04203">
    <property type="entry name" value="Sortase"/>
    <property type="match status" value="1"/>
</dbReference>
<dbReference type="Proteomes" id="UP000663791">
    <property type="component" value="Unassembled WGS sequence"/>
</dbReference>
<dbReference type="CDD" id="cd05829">
    <property type="entry name" value="Sortase_F"/>
    <property type="match status" value="1"/>
</dbReference>
<dbReference type="EMBL" id="JAERTX010000001">
    <property type="protein sequence ID" value="MBM9458432.1"/>
    <property type="molecule type" value="Genomic_DNA"/>
</dbReference>
<dbReference type="InterPro" id="IPR005754">
    <property type="entry name" value="Sortase"/>
</dbReference>
<comment type="caution">
    <text evidence="3">The sequence shown here is derived from an EMBL/GenBank/DDBJ whole genome shotgun (WGS) entry which is preliminary data.</text>
</comment>
<evidence type="ECO:0000313" key="4">
    <source>
        <dbReference type="Proteomes" id="UP000663791"/>
    </source>
</evidence>
<protein>
    <submittedName>
        <fullName evidence="3">Class F sortase</fullName>
    </submittedName>
</protein>
<dbReference type="Gene3D" id="2.40.260.10">
    <property type="entry name" value="Sortase"/>
    <property type="match status" value="1"/>
</dbReference>
<accession>A0A938XXU0</accession>
<reference evidence="3" key="1">
    <citation type="submission" date="2021-01" db="EMBL/GenBank/DDBJ databases">
        <title>Novel species in genus Nocardioides.</title>
        <authorList>
            <person name="Zhang G."/>
        </authorList>
    </citation>
    <scope>NUCLEOTIDE SEQUENCE</scope>
    <source>
        <strain evidence="3">Zg-536</strain>
    </source>
</reference>
<dbReference type="AlphaFoldDB" id="A0A938XXU0"/>
<keyword evidence="4" id="KW-1185">Reference proteome</keyword>
<dbReference type="RefSeq" id="WP_205289738.1">
    <property type="nucleotide sequence ID" value="NZ_CP074406.1"/>
</dbReference>
<keyword evidence="1" id="KW-0378">Hydrolase</keyword>
<dbReference type="GO" id="GO:0016787">
    <property type="term" value="F:hydrolase activity"/>
    <property type="evidence" value="ECO:0007669"/>
    <property type="project" value="UniProtKB-KW"/>
</dbReference>
<sequence length="233" mass="24544">MRTSDLDRTGRLGRTGRVVLAVVLVLLAVGALAQVPLATYQATLEQTVAFLLGRSTETYDEEAARVAGDPAADTAAGQQAAEPSQEAEAEHGPLSLAVSAWDRTFRVVDVARGDQGALVPPDDVKTLGRWDQGALPGDGSGTVVLVVHRDSAKQGRGPFAHLEELPMGSEVTLGGQTYRLESLDTYAKSELPAQKVFGQDGPERLVIVTCGGSYSSARGWDSNLVATFVPTLT</sequence>
<evidence type="ECO:0000313" key="3">
    <source>
        <dbReference type="EMBL" id="MBM9458432.1"/>
    </source>
</evidence>
<evidence type="ECO:0000256" key="1">
    <source>
        <dbReference type="ARBA" id="ARBA00022801"/>
    </source>
</evidence>
<proteinExistence type="predicted"/>
<feature type="region of interest" description="Disordered" evidence="2">
    <location>
        <begin position="63"/>
        <end position="92"/>
    </location>
</feature>
<dbReference type="InterPro" id="IPR023365">
    <property type="entry name" value="Sortase_dom-sf"/>
</dbReference>
<organism evidence="3 4">
    <name type="scientific">Nocardioides faecalis</name>
    <dbReference type="NCBI Taxonomy" id="2803858"/>
    <lineage>
        <taxon>Bacteria</taxon>
        <taxon>Bacillati</taxon>
        <taxon>Actinomycetota</taxon>
        <taxon>Actinomycetes</taxon>
        <taxon>Propionibacteriales</taxon>
        <taxon>Nocardioidaceae</taxon>
        <taxon>Nocardioides</taxon>
    </lineage>
</organism>
<evidence type="ECO:0000256" key="2">
    <source>
        <dbReference type="SAM" id="MobiDB-lite"/>
    </source>
</evidence>